<proteinExistence type="predicted"/>
<protein>
    <recommendedName>
        <fullName evidence="3">Secreted protein</fullName>
    </recommendedName>
</protein>
<comment type="caution">
    <text evidence="1">The sequence shown here is derived from an EMBL/GenBank/DDBJ whole genome shotgun (WGS) entry which is preliminary data.</text>
</comment>
<accession>A0ABR1Y0W3</accession>
<gene>
    <name evidence="1" type="ORF">IWX90DRAFT_159908</name>
</gene>
<evidence type="ECO:0000313" key="1">
    <source>
        <dbReference type="EMBL" id="KAK8173992.1"/>
    </source>
</evidence>
<sequence length="112" mass="13016">MPMRGCYVAMALWAAIVTARLLCRPWTTGLTRVVKWDISQYLTILVLSPHSLFTISREPLKRLFEENHGESWQVSHRHRIERHRLQASHVCLGVNGRGEVCKDRSLRRRVGL</sequence>
<dbReference type="EMBL" id="JBBWUH010000003">
    <property type="protein sequence ID" value="KAK8173992.1"/>
    <property type="molecule type" value="Genomic_DNA"/>
</dbReference>
<keyword evidence="2" id="KW-1185">Reference proteome</keyword>
<evidence type="ECO:0008006" key="3">
    <source>
        <dbReference type="Google" id="ProtNLM"/>
    </source>
</evidence>
<name>A0ABR1Y0W3_9PEZI</name>
<dbReference type="Proteomes" id="UP001456524">
    <property type="component" value="Unassembled WGS sequence"/>
</dbReference>
<evidence type="ECO:0000313" key="2">
    <source>
        <dbReference type="Proteomes" id="UP001456524"/>
    </source>
</evidence>
<organism evidence="1 2">
    <name type="scientific">Phyllosticta citrichinensis</name>
    <dbReference type="NCBI Taxonomy" id="1130410"/>
    <lineage>
        <taxon>Eukaryota</taxon>
        <taxon>Fungi</taxon>
        <taxon>Dikarya</taxon>
        <taxon>Ascomycota</taxon>
        <taxon>Pezizomycotina</taxon>
        <taxon>Dothideomycetes</taxon>
        <taxon>Dothideomycetes incertae sedis</taxon>
        <taxon>Botryosphaeriales</taxon>
        <taxon>Phyllostictaceae</taxon>
        <taxon>Phyllosticta</taxon>
    </lineage>
</organism>
<reference evidence="1 2" key="1">
    <citation type="journal article" date="2022" name="G3 (Bethesda)">
        <title>Enemy or ally: a genomic approach to elucidate the lifestyle of Phyllosticta citrichinaensis.</title>
        <authorList>
            <person name="Buijs V.A."/>
            <person name="Groenewald J.Z."/>
            <person name="Haridas S."/>
            <person name="LaButti K.M."/>
            <person name="Lipzen A."/>
            <person name="Martin F.M."/>
            <person name="Barry K."/>
            <person name="Grigoriev I.V."/>
            <person name="Crous P.W."/>
            <person name="Seidl M.F."/>
        </authorList>
    </citation>
    <scope>NUCLEOTIDE SEQUENCE [LARGE SCALE GENOMIC DNA]</scope>
    <source>
        <strain evidence="1 2">CBS 129764</strain>
    </source>
</reference>